<evidence type="ECO:0000313" key="3">
    <source>
        <dbReference type="Proteomes" id="UP000292734"/>
    </source>
</evidence>
<dbReference type="EMBL" id="SEOM01000008">
    <property type="protein sequence ID" value="RYL98620.1"/>
    <property type="molecule type" value="Genomic_DNA"/>
</dbReference>
<dbReference type="Proteomes" id="UP000292734">
    <property type="component" value="Unassembled WGS sequence"/>
</dbReference>
<dbReference type="InterPro" id="IPR021488">
    <property type="entry name" value="DUF3142"/>
</dbReference>
<organism evidence="2 3">
    <name type="scientific">Sphingobium indicum</name>
    <dbReference type="NCBI Taxonomy" id="332055"/>
    <lineage>
        <taxon>Bacteria</taxon>
        <taxon>Pseudomonadati</taxon>
        <taxon>Pseudomonadota</taxon>
        <taxon>Alphaproteobacteria</taxon>
        <taxon>Sphingomonadales</taxon>
        <taxon>Sphingomonadaceae</taxon>
        <taxon>Sphingobium</taxon>
    </lineage>
</organism>
<evidence type="ECO:0000313" key="2">
    <source>
        <dbReference type="EMBL" id="RYL98620.1"/>
    </source>
</evidence>
<feature type="signal peptide" evidence="1">
    <location>
        <begin position="1"/>
        <end position="23"/>
    </location>
</feature>
<dbReference type="SUPFAM" id="SSF51445">
    <property type="entry name" value="(Trans)glycosidases"/>
    <property type="match status" value="1"/>
</dbReference>
<evidence type="ECO:0000256" key="1">
    <source>
        <dbReference type="SAM" id="SignalP"/>
    </source>
</evidence>
<keyword evidence="1" id="KW-0732">Signal</keyword>
<proteinExistence type="predicted"/>
<accession>A0A4Q4IYV9</accession>
<dbReference type="PROSITE" id="PS51257">
    <property type="entry name" value="PROKAR_LIPOPROTEIN"/>
    <property type="match status" value="1"/>
</dbReference>
<gene>
    <name evidence="2" type="ORF">EWH08_17300</name>
</gene>
<dbReference type="InterPro" id="IPR017853">
    <property type="entry name" value="GH"/>
</dbReference>
<feature type="chain" id="PRO_5020659133" evidence="1">
    <location>
        <begin position="24"/>
        <end position="245"/>
    </location>
</feature>
<comment type="caution">
    <text evidence="2">The sequence shown here is derived from an EMBL/GenBank/DDBJ whole genome shotgun (WGS) entry which is preliminary data.</text>
</comment>
<dbReference type="Pfam" id="PF11340">
    <property type="entry name" value="DUF3142"/>
    <property type="match status" value="1"/>
</dbReference>
<dbReference type="RefSeq" id="WP_037508919.1">
    <property type="nucleotide sequence ID" value="NZ_JACBZE010000009.1"/>
</dbReference>
<protein>
    <submittedName>
        <fullName evidence="2">DUF3142 domain-containing protein</fullName>
    </submittedName>
</protein>
<reference evidence="2 3" key="1">
    <citation type="submission" date="2019-02" db="EMBL/GenBank/DDBJ databases">
        <authorList>
            <person name="Feng G."/>
        </authorList>
    </citation>
    <scope>NUCLEOTIDE SEQUENCE [LARGE SCALE GENOMIC DNA]</scope>
    <source>
        <strain evidence="2 3">DSM 26779</strain>
    </source>
</reference>
<dbReference type="AlphaFoldDB" id="A0A4Q4IYV9"/>
<sequence>MRAGGWATALLALLALSGCQRQAETGMGTVDPAAHDAFYLWPGVRPAGNVQPKILYLLDGEVRRGGRPRLERLRMGTPRLPGKKVWLVVRADRLDWNDALYAMIFDDLNRWREAGNEVVGLQVDFDAATRGIDGYARFLHDLRRRLPQDWRLSITGLMDWSAHGDPHALTRLAGLVDEVVVQTYQGRTTILGYEDYFRRMEGFPIPFRVALVEGGAWQAPPMLSHHPQFKGYVVFLLTRTPSDER</sequence>
<name>A0A4Q4IYV9_9SPHN</name>